<proteinExistence type="predicted"/>
<dbReference type="PANTHER" id="PTHR34817:SF2">
    <property type="entry name" value="NUCLEOTIDYLTRANSFERASE"/>
    <property type="match status" value="1"/>
</dbReference>
<dbReference type="InterPro" id="IPR018775">
    <property type="entry name" value="RlaP"/>
</dbReference>
<accession>A0A4Q7KJR4</accession>
<evidence type="ECO:0000313" key="1">
    <source>
        <dbReference type="EMBL" id="RZS34874.1"/>
    </source>
</evidence>
<protein>
    <recommendedName>
        <fullName evidence="3">Nucleotidyltransferase</fullName>
    </recommendedName>
</protein>
<gene>
    <name evidence="1" type="ORF">EV193_108224</name>
</gene>
<dbReference type="Proteomes" id="UP000294257">
    <property type="component" value="Unassembled WGS sequence"/>
</dbReference>
<organism evidence="1 2">
    <name type="scientific">Herbihabitans rhizosphaerae</name>
    <dbReference type="NCBI Taxonomy" id="1872711"/>
    <lineage>
        <taxon>Bacteria</taxon>
        <taxon>Bacillati</taxon>
        <taxon>Actinomycetota</taxon>
        <taxon>Actinomycetes</taxon>
        <taxon>Pseudonocardiales</taxon>
        <taxon>Pseudonocardiaceae</taxon>
        <taxon>Herbihabitans</taxon>
    </lineage>
</organism>
<comment type="caution">
    <text evidence="1">The sequence shown here is derived from an EMBL/GenBank/DDBJ whole genome shotgun (WGS) entry which is preliminary data.</text>
</comment>
<dbReference type="Pfam" id="PF10127">
    <property type="entry name" value="RlaP"/>
    <property type="match status" value="1"/>
</dbReference>
<name>A0A4Q7KJR4_9PSEU</name>
<reference evidence="1 2" key="1">
    <citation type="submission" date="2019-02" db="EMBL/GenBank/DDBJ databases">
        <title>Genomic Encyclopedia of Type Strains, Phase IV (KMG-IV): sequencing the most valuable type-strain genomes for metagenomic binning, comparative biology and taxonomic classification.</title>
        <authorList>
            <person name="Goeker M."/>
        </authorList>
    </citation>
    <scope>NUCLEOTIDE SEQUENCE [LARGE SCALE GENOMIC DNA]</scope>
    <source>
        <strain evidence="1 2">DSM 101727</strain>
    </source>
</reference>
<dbReference type="EMBL" id="SGWQ01000008">
    <property type="protein sequence ID" value="RZS34874.1"/>
    <property type="molecule type" value="Genomic_DNA"/>
</dbReference>
<keyword evidence="2" id="KW-1185">Reference proteome</keyword>
<evidence type="ECO:0000313" key="2">
    <source>
        <dbReference type="Proteomes" id="UP000294257"/>
    </source>
</evidence>
<sequence>MAHRTVLSVVVGSRAYGLATSESDVDRRGVYVAPTESFWRFEKPPSSVEGPEPERLSWEVEHFCGLALKANPTVLEVLVSPLIEVCTDVGAELRTLAPAFLSRRAAVTFERATARQLGRATSESRGERRRKQLMHSIRMLIMAESLLRDGKLEVDMAGHREALLAVRSGGTDWPDAMAWVDRLRVEIDTVASTSPLPEEPDTAAVEYWLASVRRRDLQS</sequence>
<dbReference type="PANTHER" id="PTHR34817">
    <property type="entry name" value="NUCLEOTIDYLTRANSFERASE"/>
    <property type="match status" value="1"/>
</dbReference>
<dbReference type="AlphaFoldDB" id="A0A4Q7KJR4"/>
<evidence type="ECO:0008006" key="3">
    <source>
        <dbReference type="Google" id="ProtNLM"/>
    </source>
</evidence>